<dbReference type="AlphaFoldDB" id="A0A6J4TBQ8"/>
<feature type="domain" description="AB hydrolase-1" evidence="1">
    <location>
        <begin position="69"/>
        <end position="158"/>
    </location>
</feature>
<sequence length="267" mass="28791">MRQASALRLKCHASVIRALLNSILYSPSSTIVETPGDRGLPFRDLTFETEDGESLRGWWIGARTPSLGHVLFCHGNGGNVGDRVAHASALTTLGFDVLLFDYRGYGGSSGRPSEEGTYRDSRAARAALLRQQGVEKSHVVYLGESLGGAVALALALESQPMGLILQSTFTSVRDVARAHYPFLPRAAVPDAYPSLRRIADLQAPLLVLHGENDEVVPLAHGRALFEAAKVSKEVRTFPGCGHNDLVALAREDYAEAVVSWVKELDGS</sequence>
<feature type="domain" description="Serine aminopeptidase S33" evidence="2">
    <location>
        <begin position="196"/>
        <end position="243"/>
    </location>
</feature>
<dbReference type="EMBL" id="CADCVU010000204">
    <property type="protein sequence ID" value="CAA9518363.1"/>
    <property type="molecule type" value="Genomic_DNA"/>
</dbReference>
<dbReference type="Gene3D" id="3.40.50.1820">
    <property type="entry name" value="alpha/beta hydrolase"/>
    <property type="match status" value="1"/>
</dbReference>
<dbReference type="Pfam" id="PF12146">
    <property type="entry name" value="Hydrolase_4"/>
    <property type="match status" value="1"/>
</dbReference>
<name>A0A6J4TBQ8_9ACTN</name>
<reference evidence="3" key="1">
    <citation type="submission" date="2020-02" db="EMBL/GenBank/DDBJ databases">
        <authorList>
            <person name="Meier V. D."/>
        </authorList>
    </citation>
    <scope>NUCLEOTIDE SEQUENCE</scope>
    <source>
        <strain evidence="3">AVDCRST_MAG45</strain>
    </source>
</reference>
<evidence type="ECO:0000259" key="2">
    <source>
        <dbReference type="Pfam" id="PF12146"/>
    </source>
</evidence>
<dbReference type="Pfam" id="PF00561">
    <property type="entry name" value="Abhydrolase_1"/>
    <property type="match status" value="1"/>
</dbReference>
<evidence type="ECO:0008006" key="4">
    <source>
        <dbReference type="Google" id="ProtNLM"/>
    </source>
</evidence>
<dbReference type="InterPro" id="IPR000073">
    <property type="entry name" value="AB_hydrolase_1"/>
</dbReference>
<dbReference type="InterPro" id="IPR029058">
    <property type="entry name" value="AB_hydrolase_fold"/>
</dbReference>
<dbReference type="GO" id="GO:0003824">
    <property type="term" value="F:catalytic activity"/>
    <property type="evidence" value="ECO:0007669"/>
    <property type="project" value="UniProtKB-ARBA"/>
</dbReference>
<evidence type="ECO:0000259" key="1">
    <source>
        <dbReference type="Pfam" id="PF00561"/>
    </source>
</evidence>
<accession>A0A6J4TBQ8</accession>
<organism evidence="3">
    <name type="scientific">uncultured Solirubrobacterales bacterium</name>
    <dbReference type="NCBI Taxonomy" id="768556"/>
    <lineage>
        <taxon>Bacteria</taxon>
        <taxon>Bacillati</taxon>
        <taxon>Actinomycetota</taxon>
        <taxon>Thermoleophilia</taxon>
        <taxon>Solirubrobacterales</taxon>
        <taxon>environmental samples</taxon>
    </lineage>
</organism>
<dbReference type="InterPro" id="IPR022742">
    <property type="entry name" value="Hydrolase_4"/>
</dbReference>
<evidence type="ECO:0000313" key="3">
    <source>
        <dbReference type="EMBL" id="CAA9518363.1"/>
    </source>
</evidence>
<dbReference type="SUPFAM" id="SSF53474">
    <property type="entry name" value="alpha/beta-Hydrolases"/>
    <property type="match status" value="1"/>
</dbReference>
<gene>
    <name evidence="3" type="ORF">AVDCRST_MAG45-2338</name>
</gene>
<protein>
    <recommendedName>
        <fullName evidence="4">Serine aminopeptidase S33 domain-containing protein</fullName>
    </recommendedName>
</protein>
<dbReference type="PANTHER" id="PTHR12277">
    <property type="entry name" value="ALPHA/BETA HYDROLASE DOMAIN-CONTAINING PROTEIN"/>
    <property type="match status" value="1"/>
</dbReference>
<proteinExistence type="predicted"/>